<dbReference type="OrthoDB" id="7362854at2"/>
<evidence type="ECO:0000313" key="1">
    <source>
        <dbReference type="EMBL" id="RST84912.1"/>
    </source>
</evidence>
<dbReference type="AlphaFoldDB" id="A0A3R9Y5Y2"/>
<dbReference type="InterPro" id="IPR038444">
    <property type="entry name" value="DUF465_sf"/>
</dbReference>
<accession>A0A3R9Y5Y2</accession>
<dbReference type="EMBL" id="RWKW01000071">
    <property type="protein sequence ID" value="RST84912.1"/>
    <property type="molecule type" value="Genomic_DNA"/>
</dbReference>
<keyword evidence="2" id="KW-1185">Reference proteome</keyword>
<protein>
    <submittedName>
        <fullName evidence="1">DUF465 domain-containing protein</fullName>
    </submittedName>
</protein>
<gene>
    <name evidence="1" type="ORF">EJC49_18355</name>
</gene>
<dbReference type="RefSeq" id="WP_126701389.1">
    <property type="nucleotide sequence ID" value="NZ_RWKW01000071.1"/>
</dbReference>
<dbReference type="InterPro" id="IPR007420">
    <property type="entry name" value="DUF465"/>
</dbReference>
<name>A0A3R9Y5Y2_9HYPH</name>
<proteinExistence type="predicted"/>
<evidence type="ECO:0000313" key="2">
    <source>
        <dbReference type="Proteomes" id="UP000278398"/>
    </source>
</evidence>
<dbReference type="Pfam" id="PF04325">
    <property type="entry name" value="DUF465"/>
    <property type="match status" value="1"/>
</dbReference>
<comment type="caution">
    <text evidence="1">The sequence shown here is derived from an EMBL/GenBank/DDBJ whole genome shotgun (WGS) entry which is preliminary data.</text>
</comment>
<organism evidence="1 2">
    <name type="scientific">Aquibium carbonis</name>
    <dbReference type="NCBI Taxonomy" id="2495581"/>
    <lineage>
        <taxon>Bacteria</taxon>
        <taxon>Pseudomonadati</taxon>
        <taxon>Pseudomonadota</taxon>
        <taxon>Alphaproteobacteria</taxon>
        <taxon>Hyphomicrobiales</taxon>
        <taxon>Phyllobacteriaceae</taxon>
        <taxon>Aquibium</taxon>
    </lineage>
</organism>
<dbReference type="Proteomes" id="UP000278398">
    <property type="component" value="Unassembled WGS sequence"/>
</dbReference>
<sequence>MSLTSHIEELKRKHTELDREIAEAIARPSTDDIEVNRLKRRKLALKDAIEKLGTHHTTH</sequence>
<reference evidence="1 2" key="1">
    <citation type="submission" date="2018-12" db="EMBL/GenBank/DDBJ databases">
        <title>Mesorhizobium carbonis sp. nov., isolated from coal mine water.</title>
        <authorList>
            <person name="Xin W."/>
            <person name="Xu Z."/>
            <person name="Xiang F."/>
            <person name="Zhang J."/>
            <person name="Xi L."/>
            <person name="Liu J."/>
        </authorList>
    </citation>
    <scope>NUCLEOTIDE SEQUENCE [LARGE SCALE GENOMIC DNA]</scope>
    <source>
        <strain evidence="1 2">B2.3</strain>
    </source>
</reference>
<dbReference type="Gene3D" id="6.10.280.50">
    <property type="match status" value="1"/>
</dbReference>